<gene>
    <name evidence="1" type="ORF">A2849_01655</name>
</gene>
<accession>A0A1G2MCJ9</accession>
<dbReference type="AlphaFoldDB" id="A0A1G2MCJ9"/>
<evidence type="ECO:0000313" key="1">
    <source>
        <dbReference type="EMBL" id="OHA20741.1"/>
    </source>
</evidence>
<sequence length="114" mass="13090">MLVIKLWCLPADLPEERLRQLHQTVVRAAVSIKELGLKGEQDMVTLFPKDMMAYGLGTEIVIEITGLWDKPARTDEVRARLAQNLGRAVKAMFPKARVMHYIIPFDQRQGFWVN</sequence>
<organism evidence="1 2">
    <name type="scientific">Candidatus Taylorbacteria bacterium RIFCSPHIGHO2_01_FULL_51_15</name>
    <dbReference type="NCBI Taxonomy" id="1802304"/>
    <lineage>
        <taxon>Bacteria</taxon>
        <taxon>Candidatus Tayloriibacteriota</taxon>
    </lineage>
</organism>
<comment type="caution">
    <text evidence="1">The sequence shown here is derived from an EMBL/GenBank/DDBJ whole genome shotgun (WGS) entry which is preliminary data.</text>
</comment>
<evidence type="ECO:0000313" key="2">
    <source>
        <dbReference type="Proteomes" id="UP000178121"/>
    </source>
</evidence>
<reference evidence="1 2" key="1">
    <citation type="journal article" date="2016" name="Nat. Commun.">
        <title>Thousands of microbial genomes shed light on interconnected biogeochemical processes in an aquifer system.</title>
        <authorList>
            <person name="Anantharaman K."/>
            <person name="Brown C.T."/>
            <person name="Hug L.A."/>
            <person name="Sharon I."/>
            <person name="Castelle C.J."/>
            <person name="Probst A.J."/>
            <person name="Thomas B.C."/>
            <person name="Singh A."/>
            <person name="Wilkins M.J."/>
            <person name="Karaoz U."/>
            <person name="Brodie E.L."/>
            <person name="Williams K.H."/>
            <person name="Hubbard S.S."/>
            <person name="Banfield J.F."/>
        </authorList>
    </citation>
    <scope>NUCLEOTIDE SEQUENCE [LARGE SCALE GENOMIC DNA]</scope>
</reference>
<name>A0A1G2MCJ9_9BACT</name>
<proteinExistence type="predicted"/>
<dbReference type="Proteomes" id="UP000178121">
    <property type="component" value="Unassembled WGS sequence"/>
</dbReference>
<dbReference type="EMBL" id="MHRI01000024">
    <property type="protein sequence ID" value="OHA20741.1"/>
    <property type="molecule type" value="Genomic_DNA"/>
</dbReference>
<evidence type="ECO:0008006" key="3">
    <source>
        <dbReference type="Google" id="ProtNLM"/>
    </source>
</evidence>
<protein>
    <recommendedName>
        <fullName evidence="3">4-oxalocrotonate tautomerase domain-containing protein</fullName>
    </recommendedName>
</protein>